<feature type="region of interest" description="Disordered" evidence="1">
    <location>
        <begin position="1"/>
        <end position="188"/>
    </location>
</feature>
<gene>
    <name evidence="2" type="ORF">CDD81_7016</name>
</gene>
<feature type="compositionally biased region" description="Polar residues" evidence="1">
    <location>
        <begin position="390"/>
        <end position="400"/>
    </location>
</feature>
<keyword evidence="3" id="KW-1185">Reference proteome</keyword>
<organism evidence="2 3">
    <name type="scientific">Ophiocordyceps australis</name>
    <dbReference type="NCBI Taxonomy" id="1399860"/>
    <lineage>
        <taxon>Eukaryota</taxon>
        <taxon>Fungi</taxon>
        <taxon>Dikarya</taxon>
        <taxon>Ascomycota</taxon>
        <taxon>Pezizomycotina</taxon>
        <taxon>Sordariomycetes</taxon>
        <taxon>Hypocreomycetidae</taxon>
        <taxon>Hypocreales</taxon>
        <taxon>Ophiocordycipitaceae</taxon>
        <taxon>Ophiocordyceps</taxon>
    </lineage>
</organism>
<dbReference type="Pfam" id="PF10452">
    <property type="entry name" value="TCO89"/>
    <property type="match status" value="1"/>
</dbReference>
<proteinExistence type="predicted"/>
<dbReference type="AlphaFoldDB" id="A0A2C5YI04"/>
<sequence>MHSHGHAAAKHTLSRPSISPDAGDSASQLPAHRRAISEVKLASKGLTPNLPKSASHTSLRRNRSNAQVGKRDKLNRSASGSGPQAAKPSKSQVHFDLGSGDPDDDWVDASGSNSPFLSRKGSLNSNGQLSVRAASSATSSGPHTPSRPASLRPDDSPSPERQRSQHKEYLTSRLLQRTPSHGAPPKMTADVAKASHGQNFTSAHTAESAHQSCSQKDALTSRFVDSASTGSGLTSHGSFYHGPHAATRRIDELRLRPSSMADLSQVEDAINAAPTLERDDSVLVPRTARRDGALPAETSRVQQKLNLQRASSVLEPNQAATGGVAAGASPLIGARVPGFDGGNGCDPRVGKILERTAMEYLVVRRYQDPVSQSLSRLGRLSATDVHQKTQRTNGSPINSKRSVETTGRHSRNVSMPVAHKTTSVPSRTSSTRTIGAVASFEAGQFGRADESLCGSSLSGFEDEDATTALLRNLWDRSSFLATRSA</sequence>
<dbReference type="EMBL" id="NJET01000007">
    <property type="protein sequence ID" value="PHH66541.1"/>
    <property type="molecule type" value="Genomic_DNA"/>
</dbReference>
<dbReference type="STRING" id="1399860.A0A2C5YI04"/>
<dbReference type="OrthoDB" id="5430106at2759"/>
<feature type="region of interest" description="Disordered" evidence="1">
    <location>
        <begin position="381"/>
        <end position="412"/>
    </location>
</feature>
<dbReference type="PANTHER" id="PTHR22794">
    <property type="entry name" value="THAP DOMAIN PROTEIN 11"/>
    <property type="match status" value="1"/>
</dbReference>
<comment type="caution">
    <text evidence="2">The sequence shown here is derived from an EMBL/GenBank/DDBJ whole genome shotgun (WGS) entry which is preliminary data.</text>
</comment>
<evidence type="ECO:0000313" key="2">
    <source>
        <dbReference type="EMBL" id="PHH66541.1"/>
    </source>
</evidence>
<dbReference type="GO" id="GO:0031929">
    <property type="term" value="P:TOR signaling"/>
    <property type="evidence" value="ECO:0007669"/>
    <property type="project" value="InterPro"/>
</dbReference>
<accession>A0A2C5YI04</accession>
<dbReference type="GO" id="GO:0000329">
    <property type="term" value="C:fungal-type vacuole membrane"/>
    <property type="evidence" value="ECO:0007669"/>
    <property type="project" value="TreeGrafter"/>
</dbReference>
<name>A0A2C5YI04_9HYPO</name>
<dbReference type="PANTHER" id="PTHR22794:SF2">
    <property type="entry name" value="THAP DOMAIN-CONTAINING PROTEIN 11"/>
    <property type="match status" value="1"/>
</dbReference>
<evidence type="ECO:0000313" key="3">
    <source>
        <dbReference type="Proteomes" id="UP000226192"/>
    </source>
</evidence>
<evidence type="ECO:0000256" key="1">
    <source>
        <dbReference type="SAM" id="MobiDB-lite"/>
    </source>
</evidence>
<reference evidence="2 3" key="1">
    <citation type="submission" date="2017-06" db="EMBL/GenBank/DDBJ databases">
        <title>Ant-infecting Ophiocordyceps genomes reveal a high diversity of potential behavioral manipulation genes and a possible major role for enterotoxins.</title>
        <authorList>
            <person name="De Bekker C."/>
            <person name="Evans H.C."/>
            <person name="Brachmann A."/>
            <person name="Hughes D.P."/>
        </authorList>
    </citation>
    <scope>NUCLEOTIDE SEQUENCE [LARGE SCALE GENOMIC DNA]</scope>
    <source>
        <strain evidence="2 3">Map64</strain>
    </source>
</reference>
<dbReference type="Proteomes" id="UP000226192">
    <property type="component" value="Unassembled WGS sequence"/>
</dbReference>
<feature type="compositionally biased region" description="Basic and acidic residues" evidence="1">
    <location>
        <begin position="152"/>
        <end position="170"/>
    </location>
</feature>
<dbReference type="InterPro" id="IPR018857">
    <property type="entry name" value="TORC1_cplx_su_TCO89"/>
</dbReference>
<feature type="compositionally biased region" description="Polar residues" evidence="1">
    <location>
        <begin position="110"/>
        <end position="143"/>
    </location>
</feature>
<feature type="compositionally biased region" description="Basic residues" evidence="1">
    <location>
        <begin position="1"/>
        <end position="13"/>
    </location>
</feature>
<protein>
    <submittedName>
        <fullName evidence="2">Uncharacterized protein</fullName>
    </submittedName>
</protein>
<dbReference type="GO" id="GO:0031931">
    <property type="term" value="C:TORC1 complex"/>
    <property type="evidence" value="ECO:0007669"/>
    <property type="project" value="InterPro"/>
</dbReference>